<feature type="non-terminal residue" evidence="1">
    <location>
        <position position="86"/>
    </location>
</feature>
<proteinExistence type="predicted"/>
<dbReference type="AlphaFoldDB" id="X1Q217"/>
<comment type="caution">
    <text evidence="1">The sequence shown here is derived from an EMBL/GenBank/DDBJ whole genome shotgun (WGS) entry which is preliminary data.</text>
</comment>
<accession>X1Q217</accession>
<evidence type="ECO:0000313" key="1">
    <source>
        <dbReference type="EMBL" id="GAI45115.1"/>
    </source>
</evidence>
<gene>
    <name evidence="1" type="ORF">S06H3_48864</name>
</gene>
<sequence>MKKRMFLIMLAVLILAPFCFATERGVNKLATAQNKWIVVDRTTTAGEEPNDLAVTERTYAAVKAATEGGDDEISIYYPIPKSYNAG</sequence>
<name>X1Q217_9ZZZZ</name>
<reference evidence="1" key="1">
    <citation type="journal article" date="2014" name="Front. Microbiol.">
        <title>High frequency of phylogenetically diverse reductive dehalogenase-homologous genes in deep subseafloor sedimentary metagenomes.</title>
        <authorList>
            <person name="Kawai M."/>
            <person name="Futagami T."/>
            <person name="Toyoda A."/>
            <person name="Takaki Y."/>
            <person name="Nishi S."/>
            <person name="Hori S."/>
            <person name="Arai W."/>
            <person name="Tsubouchi T."/>
            <person name="Morono Y."/>
            <person name="Uchiyama I."/>
            <person name="Ito T."/>
            <person name="Fujiyama A."/>
            <person name="Inagaki F."/>
            <person name="Takami H."/>
        </authorList>
    </citation>
    <scope>NUCLEOTIDE SEQUENCE</scope>
    <source>
        <strain evidence="1">Expedition CK06-06</strain>
    </source>
</reference>
<dbReference type="EMBL" id="BARV01030802">
    <property type="protein sequence ID" value="GAI45115.1"/>
    <property type="molecule type" value="Genomic_DNA"/>
</dbReference>
<protein>
    <submittedName>
        <fullName evidence="1">Uncharacterized protein</fullName>
    </submittedName>
</protein>
<organism evidence="1">
    <name type="scientific">marine sediment metagenome</name>
    <dbReference type="NCBI Taxonomy" id="412755"/>
    <lineage>
        <taxon>unclassified sequences</taxon>
        <taxon>metagenomes</taxon>
        <taxon>ecological metagenomes</taxon>
    </lineage>
</organism>